<dbReference type="EMBL" id="CP029693">
    <property type="protein sequence ID" value="AWY39027.1"/>
    <property type="molecule type" value="Genomic_DNA"/>
</dbReference>
<protein>
    <submittedName>
        <fullName evidence="1">Uncharacterized protein</fullName>
    </submittedName>
</protein>
<gene>
    <name evidence="1" type="ORF">DKY63_03500</name>
</gene>
<organism evidence="1 2">
    <name type="scientific">Pseudomonas putida</name>
    <name type="common">Arthrobacter siderocapsulatus</name>
    <dbReference type="NCBI Taxonomy" id="303"/>
    <lineage>
        <taxon>Bacteria</taxon>
        <taxon>Pseudomonadati</taxon>
        <taxon>Pseudomonadota</taxon>
        <taxon>Gammaproteobacteria</taxon>
        <taxon>Pseudomonadales</taxon>
        <taxon>Pseudomonadaceae</taxon>
        <taxon>Pseudomonas</taxon>
    </lineage>
</organism>
<evidence type="ECO:0000313" key="2">
    <source>
        <dbReference type="Proteomes" id="UP000250299"/>
    </source>
</evidence>
<dbReference type="OrthoDB" id="9153147at2"/>
<accession>A0A2Z4RDM0</accession>
<proteinExistence type="predicted"/>
<dbReference type="Proteomes" id="UP000250299">
    <property type="component" value="Chromosome"/>
</dbReference>
<dbReference type="AlphaFoldDB" id="A0A2Z4RDM0"/>
<reference evidence="1 2" key="1">
    <citation type="submission" date="2018-05" db="EMBL/GenBank/DDBJ databases">
        <title>Whole genome sequence of Pseudomonas putida JBC17.</title>
        <authorList>
            <person name="Lee Y.H."/>
            <person name="David K."/>
        </authorList>
    </citation>
    <scope>NUCLEOTIDE SEQUENCE [LARGE SCALE GENOMIC DNA]</scope>
    <source>
        <strain evidence="1 2">JBC17</strain>
    </source>
</reference>
<name>A0A2Z4RDM0_PSEPU</name>
<sequence>MGDLIGELDGQLLDGLDFCAKAYALFEVLRAEPGAIERLRFRTGKDEKRLLDEILPICRYVQTYYRPGRYISVRWVNGRQSYDAELVQSGDYVTQGYYEQKAFLEITSAMHPNEYCTWELLNQGKTAFAPEGINAKRGTSLTSEPVVFTNSEHVLGFAPIVSSSIRKKMAISYPENTSLVVQCHLNSLYVPSDWQLLVSEVERAVVATPFFEVLLIDSLTQCATPLALQAL</sequence>
<dbReference type="RefSeq" id="WP_110962844.1">
    <property type="nucleotide sequence ID" value="NZ_CP029693.1"/>
</dbReference>
<evidence type="ECO:0000313" key="1">
    <source>
        <dbReference type="EMBL" id="AWY39027.1"/>
    </source>
</evidence>